<feature type="domain" description="Peptidase S9 prolyl oligopeptidase catalytic" evidence="7">
    <location>
        <begin position="491"/>
        <end position="699"/>
    </location>
</feature>
<dbReference type="InterPro" id="IPR002470">
    <property type="entry name" value="Peptidase_S9A"/>
</dbReference>
<dbReference type="PRINTS" id="PR00862">
    <property type="entry name" value="PROLIGOPTASE"/>
</dbReference>
<sequence>MTAGYPQAHRDALTEIIHGLTISDPYRWLEDAASARTEAWSRAQDALFIRARTAWSDYGPLRTRIAELSATGAVDPPVWRGERAFFTRRLPDQEHAVLVTVDAAGTERVLVDPVRLNPDGTTTLDGWYPSPSGLLVAYQVSEGGTEESVTRVLNSVTGEDVDGPIDRTRYTDVSWLADESGYYYTRRLAPELVPPHETQYHRRVYLHRVGTDPADDPLIFGEGLKLTRYHHASVSADGRWLQVSSSEGTEPNNDLYLADLSGADPAAPPFKPVQTGVAATTYLYPARGDSPLAGRALVFTTLNAPRGRICVTSTDDPAPEAWRELIPEDAEAVIEDLALVDGPELQRPLLLVVRIRHATCEITVHDAVSGEQHGTVPLPSVGTVAALTTRRTGGHEAWFSYTDFGTPPRVYRYDARTGATTLWADTPGKPTSPKVHTQQVEYASKDGTVVRMFIVSGEPNEVPGQPRPALLYGYGGFNVSLPPEYTVSALTWVEAGGVYAVANLRGGGEEGEQWHRAGTFADKQNVFDDFHAAAQYLIDRGWTTPDQLAIHGGSNGGLLVGAALTQHPERYRAVACSAPLLDMVRYELFGLGETWNVEYGSADDPQQLAALFAYSPVHNVHEHTQYPAVLFTVFEGDTRVDPLHARKLCAALQWATSGDPADRPVLLRRETGVGHGARAVSRRVDLLADTLAFLAHHTGLRFG</sequence>
<dbReference type="PANTHER" id="PTHR42881">
    <property type="entry name" value="PROLYL ENDOPEPTIDASE"/>
    <property type="match status" value="1"/>
</dbReference>
<evidence type="ECO:0000313" key="9">
    <source>
        <dbReference type="EMBL" id="MBS2963616.1"/>
    </source>
</evidence>
<dbReference type="PROSITE" id="PS00708">
    <property type="entry name" value="PRO_ENDOPEP_SER"/>
    <property type="match status" value="1"/>
</dbReference>
<dbReference type="SUPFAM" id="SSF50993">
    <property type="entry name" value="Peptidase/esterase 'gauge' domain"/>
    <property type="match status" value="1"/>
</dbReference>
<dbReference type="GO" id="GO:0070012">
    <property type="term" value="F:oligopeptidase activity"/>
    <property type="evidence" value="ECO:0007669"/>
    <property type="project" value="TreeGrafter"/>
</dbReference>
<keyword evidence="4" id="KW-0645">Protease</keyword>
<evidence type="ECO:0000256" key="2">
    <source>
        <dbReference type="ARBA" id="ARBA00005228"/>
    </source>
</evidence>
<organism evidence="9 10">
    <name type="scientific">Actinocrinis puniceicyclus</name>
    <dbReference type="NCBI Taxonomy" id="977794"/>
    <lineage>
        <taxon>Bacteria</taxon>
        <taxon>Bacillati</taxon>
        <taxon>Actinomycetota</taxon>
        <taxon>Actinomycetes</taxon>
        <taxon>Catenulisporales</taxon>
        <taxon>Actinospicaceae</taxon>
        <taxon>Actinocrinis</taxon>
    </lineage>
</organism>
<evidence type="ECO:0000256" key="5">
    <source>
        <dbReference type="ARBA" id="ARBA00022801"/>
    </source>
</evidence>
<reference evidence="9" key="1">
    <citation type="submission" date="2021-04" db="EMBL/GenBank/DDBJ databases">
        <title>Genome based classification of Actinospica acidithermotolerans sp. nov., an actinobacterium isolated from an Indonesian hot spring.</title>
        <authorList>
            <person name="Kusuma A.B."/>
            <person name="Putra K.E."/>
            <person name="Nafisah S."/>
            <person name="Loh J."/>
            <person name="Nouioui I."/>
            <person name="Goodfellow M."/>
        </authorList>
    </citation>
    <scope>NUCLEOTIDE SEQUENCE</scope>
    <source>
        <strain evidence="9">DSM 45618</strain>
    </source>
</reference>
<keyword evidence="10" id="KW-1185">Reference proteome</keyword>
<evidence type="ECO:0000256" key="6">
    <source>
        <dbReference type="ARBA" id="ARBA00022825"/>
    </source>
</evidence>
<comment type="catalytic activity">
    <reaction evidence="1">
        <text>Hydrolysis of Pro-|-Xaa &gt;&gt; Ala-|-Xaa in oligopeptides.</text>
        <dbReference type="EC" id="3.4.21.26"/>
    </reaction>
</comment>
<evidence type="ECO:0000259" key="7">
    <source>
        <dbReference type="Pfam" id="PF00326"/>
    </source>
</evidence>
<name>A0A8J7WJU1_9ACTN</name>
<keyword evidence="5" id="KW-0378">Hydrolase</keyword>
<dbReference type="SUPFAM" id="SSF53474">
    <property type="entry name" value="alpha/beta-Hydrolases"/>
    <property type="match status" value="1"/>
</dbReference>
<keyword evidence="6" id="KW-0720">Serine protease</keyword>
<dbReference type="Proteomes" id="UP000677913">
    <property type="component" value="Unassembled WGS sequence"/>
</dbReference>
<dbReference type="Pfam" id="PF00326">
    <property type="entry name" value="Peptidase_S9"/>
    <property type="match status" value="1"/>
</dbReference>
<dbReference type="InterPro" id="IPR001375">
    <property type="entry name" value="Peptidase_S9_cat"/>
</dbReference>
<dbReference type="Gene3D" id="3.40.50.1820">
    <property type="entry name" value="alpha/beta hydrolase"/>
    <property type="match status" value="1"/>
</dbReference>
<dbReference type="Pfam" id="PF02897">
    <property type="entry name" value="Peptidase_S9_N"/>
    <property type="match status" value="1"/>
</dbReference>
<dbReference type="GO" id="GO:0005829">
    <property type="term" value="C:cytosol"/>
    <property type="evidence" value="ECO:0007669"/>
    <property type="project" value="TreeGrafter"/>
</dbReference>
<comment type="caution">
    <text evidence="9">The sequence shown here is derived from an EMBL/GenBank/DDBJ whole genome shotgun (WGS) entry which is preliminary data.</text>
</comment>
<dbReference type="InterPro" id="IPR002471">
    <property type="entry name" value="Pept_S9_AS"/>
</dbReference>
<dbReference type="GO" id="GO:0004252">
    <property type="term" value="F:serine-type endopeptidase activity"/>
    <property type="evidence" value="ECO:0007669"/>
    <property type="project" value="UniProtKB-EC"/>
</dbReference>
<dbReference type="EC" id="3.4.21.26" evidence="3"/>
<dbReference type="Gene3D" id="2.130.10.120">
    <property type="entry name" value="Prolyl oligopeptidase, N-terminal domain"/>
    <property type="match status" value="1"/>
</dbReference>
<dbReference type="InterPro" id="IPR051167">
    <property type="entry name" value="Prolyl_oligopep/macrocyclase"/>
</dbReference>
<gene>
    <name evidence="9" type="ORF">KGA66_11195</name>
</gene>
<dbReference type="PANTHER" id="PTHR42881:SF2">
    <property type="entry name" value="PROLYL ENDOPEPTIDASE"/>
    <property type="match status" value="1"/>
</dbReference>
<feature type="domain" description="Peptidase S9A N-terminal" evidence="8">
    <location>
        <begin position="6"/>
        <end position="425"/>
    </location>
</feature>
<dbReference type="EMBL" id="JAGSXH010000030">
    <property type="protein sequence ID" value="MBS2963616.1"/>
    <property type="molecule type" value="Genomic_DNA"/>
</dbReference>
<evidence type="ECO:0000313" key="10">
    <source>
        <dbReference type="Proteomes" id="UP000677913"/>
    </source>
</evidence>
<proteinExistence type="inferred from homology"/>
<accession>A0A8J7WJU1</accession>
<evidence type="ECO:0000256" key="1">
    <source>
        <dbReference type="ARBA" id="ARBA00001070"/>
    </source>
</evidence>
<protein>
    <recommendedName>
        <fullName evidence="3">prolyl oligopeptidase</fullName>
        <ecNumber evidence="3">3.4.21.26</ecNumber>
    </recommendedName>
</protein>
<dbReference type="AlphaFoldDB" id="A0A8J7WJU1"/>
<dbReference type="InterPro" id="IPR023302">
    <property type="entry name" value="Pept_S9A_N"/>
</dbReference>
<evidence type="ECO:0000256" key="4">
    <source>
        <dbReference type="ARBA" id="ARBA00022670"/>
    </source>
</evidence>
<evidence type="ECO:0000259" key="8">
    <source>
        <dbReference type="Pfam" id="PF02897"/>
    </source>
</evidence>
<dbReference type="InterPro" id="IPR029058">
    <property type="entry name" value="AB_hydrolase_fold"/>
</dbReference>
<comment type="similarity">
    <text evidence="2">Belongs to the peptidase S9A family.</text>
</comment>
<evidence type="ECO:0000256" key="3">
    <source>
        <dbReference type="ARBA" id="ARBA00011897"/>
    </source>
</evidence>
<dbReference type="GO" id="GO:0006508">
    <property type="term" value="P:proteolysis"/>
    <property type="evidence" value="ECO:0007669"/>
    <property type="project" value="UniProtKB-KW"/>
</dbReference>